<sequence length="287" mass="30934">MSDAVPPDLLEIADALLPGVSLDAARLGGGGVHDVILVPGVAAVRVSRRPLHAAAMPRRTEVLQAIGAAGLPFAVPEPLTPVTMFEARAAVAVSWIDGTPLPEGQGDPARIGELLGALRELPLTEELRALLPAPRAHEGDLSWAGILAREIIPRFPGTWREDGRRRLAEALALEPVPDRLVHGDLVGGNIHWGADGKVIGVLDWDRAHLFDPAIDAAFMSWHGWDNLRRAVSGETYRRARVWARTFGVNQLVAVLELGGEPLPLPDSYARHIVAWLEEYGDHDLPPG</sequence>
<dbReference type="Pfam" id="PF01636">
    <property type="entry name" value="APH"/>
    <property type="match status" value="1"/>
</dbReference>
<dbReference type="Gene3D" id="3.90.1200.10">
    <property type="match status" value="1"/>
</dbReference>
<dbReference type="AlphaFoldDB" id="A0A1G8JM38"/>
<accession>A0A1G8JM38</accession>
<gene>
    <name evidence="2" type="ORF">SAMN05421869_105130</name>
</gene>
<evidence type="ECO:0000259" key="1">
    <source>
        <dbReference type="Pfam" id="PF01636"/>
    </source>
</evidence>
<reference evidence="2 3" key="1">
    <citation type="submission" date="2016-10" db="EMBL/GenBank/DDBJ databases">
        <authorList>
            <person name="de Groot N.N."/>
        </authorList>
    </citation>
    <scope>NUCLEOTIDE SEQUENCE [LARGE SCALE GENOMIC DNA]</scope>
    <source>
        <strain evidence="2 3">CGMCC 4.6533</strain>
    </source>
</reference>
<protein>
    <submittedName>
        <fullName evidence="2">Phosphotransferase enzyme family protein</fullName>
    </submittedName>
</protein>
<dbReference type="EMBL" id="FNDJ01000005">
    <property type="protein sequence ID" value="SDI32344.1"/>
    <property type="molecule type" value="Genomic_DNA"/>
</dbReference>
<dbReference type="OrthoDB" id="9797603at2"/>
<proteinExistence type="predicted"/>
<dbReference type="RefSeq" id="WP_090931156.1">
    <property type="nucleotide sequence ID" value="NZ_FNDJ01000005.1"/>
</dbReference>
<name>A0A1G8JM38_9ACTN</name>
<evidence type="ECO:0000313" key="3">
    <source>
        <dbReference type="Proteomes" id="UP000199202"/>
    </source>
</evidence>
<dbReference type="STRING" id="633440.SAMN05421869_105130"/>
<keyword evidence="2" id="KW-0808">Transferase</keyword>
<dbReference type="SUPFAM" id="SSF56112">
    <property type="entry name" value="Protein kinase-like (PK-like)"/>
    <property type="match status" value="1"/>
</dbReference>
<dbReference type="Proteomes" id="UP000199202">
    <property type="component" value="Unassembled WGS sequence"/>
</dbReference>
<organism evidence="2 3">
    <name type="scientific">Nonomuraea jiangxiensis</name>
    <dbReference type="NCBI Taxonomy" id="633440"/>
    <lineage>
        <taxon>Bacteria</taxon>
        <taxon>Bacillati</taxon>
        <taxon>Actinomycetota</taxon>
        <taxon>Actinomycetes</taxon>
        <taxon>Streptosporangiales</taxon>
        <taxon>Streptosporangiaceae</taxon>
        <taxon>Nonomuraea</taxon>
    </lineage>
</organism>
<dbReference type="InterPro" id="IPR002575">
    <property type="entry name" value="Aminoglycoside_PTrfase"/>
</dbReference>
<dbReference type="GO" id="GO:0016740">
    <property type="term" value="F:transferase activity"/>
    <property type="evidence" value="ECO:0007669"/>
    <property type="project" value="UniProtKB-KW"/>
</dbReference>
<feature type="domain" description="Aminoglycoside phosphotransferase" evidence="1">
    <location>
        <begin position="42"/>
        <end position="239"/>
    </location>
</feature>
<keyword evidence="3" id="KW-1185">Reference proteome</keyword>
<dbReference type="InterPro" id="IPR011009">
    <property type="entry name" value="Kinase-like_dom_sf"/>
</dbReference>
<evidence type="ECO:0000313" key="2">
    <source>
        <dbReference type="EMBL" id="SDI32344.1"/>
    </source>
</evidence>